<proteinExistence type="predicted"/>
<accession>A0A7L4YMN4</accession>
<dbReference type="OrthoDB" id="3376896at2"/>
<feature type="domain" description="DinB-like" evidence="1">
    <location>
        <begin position="47"/>
        <end position="167"/>
    </location>
</feature>
<dbReference type="EMBL" id="CP047156">
    <property type="protein sequence ID" value="QHC00410.1"/>
    <property type="molecule type" value="Genomic_DNA"/>
</dbReference>
<evidence type="ECO:0000313" key="3">
    <source>
        <dbReference type="Proteomes" id="UP000463857"/>
    </source>
</evidence>
<organism evidence="2 3">
    <name type="scientific">Epidermidibacterium keratini</name>
    <dbReference type="NCBI Taxonomy" id="1891644"/>
    <lineage>
        <taxon>Bacteria</taxon>
        <taxon>Bacillati</taxon>
        <taxon>Actinomycetota</taxon>
        <taxon>Actinomycetes</taxon>
        <taxon>Sporichthyales</taxon>
        <taxon>Sporichthyaceae</taxon>
        <taxon>Epidermidibacterium</taxon>
    </lineage>
</organism>
<gene>
    <name evidence="2" type="ORF">EK0264_09030</name>
</gene>
<dbReference type="Proteomes" id="UP000463857">
    <property type="component" value="Chromosome"/>
</dbReference>
<dbReference type="AlphaFoldDB" id="A0A7L4YMN4"/>
<evidence type="ECO:0000259" key="1">
    <source>
        <dbReference type="Pfam" id="PF12867"/>
    </source>
</evidence>
<dbReference type="Gene3D" id="1.20.120.450">
    <property type="entry name" value="dinb family like domain"/>
    <property type="match status" value="1"/>
</dbReference>
<dbReference type="RefSeq" id="WP_159544867.1">
    <property type="nucleotide sequence ID" value="NZ_CP047156.1"/>
</dbReference>
<sequence length="174" mass="19533">MPIAPDTKDWTWVIDKPCPECGFDPSTLTRENLVPRLTSALEAWPAVLARDDVGVRPNPETWSAGEYAAHIADVCDVMAQRIELILREDDPEFANWDQDKAAADGDYPNRDPQQTATALPTAAARLTEGFGQVADEQWDRTGRRSNGSRFTAYTLGVYALHDIEHHLWDVRVDR</sequence>
<dbReference type="SUPFAM" id="SSF109854">
    <property type="entry name" value="DinB/YfiT-like putative metalloenzymes"/>
    <property type="match status" value="1"/>
</dbReference>
<keyword evidence="3" id="KW-1185">Reference proteome</keyword>
<dbReference type="InParanoid" id="A0A7L4YMN4"/>
<dbReference type="Pfam" id="PF12867">
    <property type="entry name" value="DinB_2"/>
    <property type="match status" value="1"/>
</dbReference>
<dbReference type="InterPro" id="IPR024775">
    <property type="entry name" value="DinB-like"/>
</dbReference>
<reference evidence="2 3" key="1">
    <citation type="journal article" date="2018" name="Int. J. Syst. Evol. Microbiol.">
        <title>Epidermidibacterium keratini gen. nov., sp. nov., a member of the family Sporichthyaceae, isolated from keratin epidermis.</title>
        <authorList>
            <person name="Lee D.G."/>
            <person name="Trujillo M.E."/>
            <person name="Kang S."/>
            <person name="Nam J.J."/>
            <person name="Kim Y.J."/>
        </authorList>
    </citation>
    <scope>NUCLEOTIDE SEQUENCE [LARGE SCALE GENOMIC DNA]</scope>
    <source>
        <strain evidence="2 3">EPI-7</strain>
    </source>
</reference>
<dbReference type="KEGG" id="eke:EK0264_09030"/>
<name>A0A7L4YMN4_9ACTN</name>
<protein>
    <submittedName>
        <fullName evidence="2">DinB family protein</fullName>
    </submittedName>
</protein>
<evidence type="ECO:0000313" key="2">
    <source>
        <dbReference type="EMBL" id="QHC00410.1"/>
    </source>
</evidence>
<dbReference type="InterPro" id="IPR034660">
    <property type="entry name" value="DinB/YfiT-like"/>
</dbReference>